<reference evidence="1" key="2">
    <citation type="submission" date="2016-06" db="EMBL/GenBank/DDBJ databases">
        <title>The genome of a short-lived fish provides insights into sex chromosome evolution and the genetic control of aging.</title>
        <authorList>
            <person name="Reichwald K."/>
            <person name="Felder M."/>
            <person name="Petzold A."/>
            <person name="Koch P."/>
            <person name="Groth M."/>
            <person name="Platzer M."/>
        </authorList>
    </citation>
    <scope>NUCLEOTIDE SEQUENCE</scope>
    <source>
        <tissue evidence="1">Brain</tissue>
    </source>
</reference>
<evidence type="ECO:0000313" key="1">
    <source>
        <dbReference type="EMBL" id="SBP47774.1"/>
    </source>
</evidence>
<reference evidence="1" key="1">
    <citation type="submission" date="2016-05" db="EMBL/GenBank/DDBJ databases">
        <authorList>
            <person name="Lavstsen T."/>
            <person name="Jespersen J.S."/>
        </authorList>
    </citation>
    <scope>NUCLEOTIDE SEQUENCE</scope>
    <source>
        <tissue evidence="1">Brain</tissue>
    </source>
</reference>
<feature type="non-terminal residue" evidence="1">
    <location>
        <position position="154"/>
    </location>
</feature>
<protein>
    <submittedName>
        <fullName evidence="1">Speedy homolog A</fullName>
    </submittedName>
</protein>
<accession>A0A1A7ZY97</accession>
<dbReference type="EMBL" id="HADY01009289">
    <property type="protein sequence ID" value="SBP47774.1"/>
    <property type="molecule type" value="Transcribed_RNA"/>
</dbReference>
<feature type="non-terminal residue" evidence="1">
    <location>
        <position position="1"/>
    </location>
</feature>
<name>A0A1A7ZY97_NOTFU</name>
<gene>
    <name evidence="1" type="primary">SPDYA</name>
</gene>
<sequence>WPSCPLTLCGSESDLITTAVPSGSTLIKPRPTFPGDPLPHPLPGHSVTVAAVFITSPPLPPAVCLHRLWKKATHARLLLLFVWSSPHRGPLPLTPTLVFQDSSSFTDWIPEMWRSTTLLFTPAQRFCDFILFLPESDESAPPDSCWATGVFVVV</sequence>
<proteinExistence type="predicted"/>
<dbReference type="AlphaFoldDB" id="A0A1A7ZY97"/>
<organism evidence="1">
    <name type="scientific">Nothobranchius furzeri</name>
    <name type="common">Turquoise killifish</name>
    <dbReference type="NCBI Taxonomy" id="105023"/>
    <lineage>
        <taxon>Eukaryota</taxon>
        <taxon>Metazoa</taxon>
        <taxon>Chordata</taxon>
        <taxon>Craniata</taxon>
        <taxon>Vertebrata</taxon>
        <taxon>Euteleostomi</taxon>
        <taxon>Actinopterygii</taxon>
        <taxon>Neopterygii</taxon>
        <taxon>Teleostei</taxon>
        <taxon>Neoteleostei</taxon>
        <taxon>Acanthomorphata</taxon>
        <taxon>Ovalentaria</taxon>
        <taxon>Atherinomorphae</taxon>
        <taxon>Cyprinodontiformes</taxon>
        <taxon>Nothobranchiidae</taxon>
        <taxon>Nothobranchius</taxon>
    </lineage>
</organism>